<dbReference type="Proteomes" id="UP000261948">
    <property type="component" value="Unassembled WGS sequence"/>
</dbReference>
<evidence type="ECO:0000313" key="3">
    <source>
        <dbReference type="Proteomes" id="UP000261948"/>
    </source>
</evidence>
<sequence length="103" mass="11031">MLFKRGRSVLQPPDAPNQKQLKGTEMATENFKAAQAAWSNVVADAQKNQLSKDSLLQLQQGAALLLAPAKADQRPQAREVEAWLENMGIAASLGLAAFEATGV</sequence>
<dbReference type="AlphaFoldDB" id="A0A373FSC7"/>
<comment type="caution">
    <text evidence="2">The sequence shown here is derived from an EMBL/GenBank/DDBJ whole genome shotgun (WGS) entry which is preliminary data.</text>
</comment>
<evidence type="ECO:0000313" key="2">
    <source>
        <dbReference type="EMBL" id="RGE47038.1"/>
    </source>
</evidence>
<gene>
    <name evidence="2" type="ORF">DZC30_01140</name>
</gene>
<accession>A0A373FSC7</accession>
<feature type="region of interest" description="Disordered" evidence="1">
    <location>
        <begin position="1"/>
        <end position="22"/>
    </location>
</feature>
<organism evidence="2 3">
    <name type="scientific">Comamonas testosteroni</name>
    <name type="common">Pseudomonas testosteroni</name>
    <dbReference type="NCBI Taxonomy" id="285"/>
    <lineage>
        <taxon>Bacteria</taxon>
        <taxon>Pseudomonadati</taxon>
        <taxon>Pseudomonadota</taxon>
        <taxon>Betaproteobacteria</taxon>
        <taxon>Burkholderiales</taxon>
        <taxon>Comamonadaceae</taxon>
        <taxon>Comamonas</taxon>
    </lineage>
</organism>
<keyword evidence="3" id="KW-1185">Reference proteome</keyword>
<dbReference type="EMBL" id="QURR01000001">
    <property type="protein sequence ID" value="RGE47038.1"/>
    <property type="molecule type" value="Genomic_DNA"/>
</dbReference>
<name>A0A373FSC7_COMTE</name>
<reference evidence="2 3" key="1">
    <citation type="submission" date="2018-08" db="EMBL/GenBank/DDBJ databases">
        <title>Comamonas testosteroni strain SWCO2.</title>
        <authorList>
            <person name="Jiang N."/>
            <person name="Zhang X.Z."/>
        </authorList>
    </citation>
    <scope>NUCLEOTIDE SEQUENCE [LARGE SCALE GENOMIC DNA]</scope>
    <source>
        <strain evidence="2 3">SWCO2</strain>
    </source>
</reference>
<proteinExistence type="predicted"/>
<protein>
    <submittedName>
        <fullName evidence="2">Uncharacterized protein</fullName>
    </submittedName>
</protein>
<evidence type="ECO:0000256" key="1">
    <source>
        <dbReference type="SAM" id="MobiDB-lite"/>
    </source>
</evidence>